<dbReference type="CDD" id="cd06550">
    <property type="entry name" value="TM_ABC_iron-siderophores_like"/>
    <property type="match status" value="1"/>
</dbReference>
<evidence type="ECO:0000256" key="1">
    <source>
        <dbReference type="ARBA" id="ARBA00004651"/>
    </source>
</evidence>
<feature type="transmembrane region" description="Helical" evidence="8">
    <location>
        <begin position="289"/>
        <end position="308"/>
    </location>
</feature>
<keyword evidence="10" id="KW-1185">Reference proteome</keyword>
<evidence type="ECO:0000256" key="6">
    <source>
        <dbReference type="ARBA" id="ARBA00022989"/>
    </source>
</evidence>
<dbReference type="Pfam" id="PF01032">
    <property type="entry name" value="FecCD"/>
    <property type="match status" value="1"/>
</dbReference>
<keyword evidence="3" id="KW-0813">Transport</keyword>
<comment type="caution">
    <text evidence="9">The sequence shown here is derived from an EMBL/GenBank/DDBJ whole genome shotgun (WGS) entry which is preliminary data.</text>
</comment>
<evidence type="ECO:0000313" key="9">
    <source>
        <dbReference type="EMBL" id="TLS51348.1"/>
    </source>
</evidence>
<dbReference type="GO" id="GO:0005886">
    <property type="term" value="C:plasma membrane"/>
    <property type="evidence" value="ECO:0007669"/>
    <property type="project" value="UniProtKB-SubCell"/>
</dbReference>
<keyword evidence="7 8" id="KW-0472">Membrane</keyword>
<dbReference type="Gene3D" id="1.10.3470.10">
    <property type="entry name" value="ABC transporter involved in vitamin B12 uptake, BtuC"/>
    <property type="match status" value="1"/>
</dbReference>
<evidence type="ECO:0000256" key="7">
    <source>
        <dbReference type="ARBA" id="ARBA00023136"/>
    </source>
</evidence>
<evidence type="ECO:0000256" key="4">
    <source>
        <dbReference type="ARBA" id="ARBA00022475"/>
    </source>
</evidence>
<comment type="similarity">
    <text evidence="2">Belongs to the binding-protein-dependent transport system permease family. FecCD subfamily.</text>
</comment>
<dbReference type="FunFam" id="1.10.3470.10:FF:000001">
    <property type="entry name" value="Vitamin B12 ABC transporter permease BtuC"/>
    <property type="match status" value="1"/>
</dbReference>
<dbReference type="SUPFAM" id="SSF81345">
    <property type="entry name" value="ABC transporter involved in vitamin B12 uptake, BtuC"/>
    <property type="match status" value="1"/>
</dbReference>
<comment type="subcellular location">
    <subcellularLocation>
        <location evidence="1">Cell membrane</location>
        <topology evidence="1">Multi-pass membrane protein</topology>
    </subcellularLocation>
</comment>
<feature type="transmembrane region" description="Helical" evidence="8">
    <location>
        <begin position="320"/>
        <end position="340"/>
    </location>
</feature>
<keyword evidence="4" id="KW-1003">Cell membrane</keyword>
<feature type="transmembrane region" description="Helical" evidence="8">
    <location>
        <begin position="204"/>
        <end position="225"/>
    </location>
</feature>
<feature type="transmembrane region" description="Helical" evidence="8">
    <location>
        <begin position="106"/>
        <end position="128"/>
    </location>
</feature>
<dbReference type="AlphaFoldDB" id="A0A5R9GDA7"/>
<proteinExistence type="inferred from homology"/>
<dbReference type="OrthoDB" id="9811721at2"/>
<evidence type="ECO:0000256" key="3">
    <source>
        <dbReference type="ARBA" id="ARBA00022448"/>
    </source>
</evidence>
<feature type="transmembrane region" description="Helical" evidence="8">
    <location>
        <begin position="21"/>
        <end position="47"/>
    </location>
</feature>
<dbReference type="GO" id="GO:0033214">
    <property type="term" value="P:siderophore-iron import into cell"/>
    <property type="evidence" value="ECO:0007669"/>
    <property type="project" value="TreeGrafter"/>
</dbReference>
<keyword evidence="6 8" id="KW-1133">Transmembrane helix</keyword>
<dbReference type="InterPro" id="IPR000522">
    <property type="entry name" value="ABC_transptr_permease_BtuC"/>
</dbReference>
<dbReference type="RefSeq" id="WP_138194960.1">
    <property type="nucleotide sequence ID" value="NZ_VCIW01000009.1"/>
</dbReference>
<feature type="transmembrane region" description="Helical" evidence="8">
    <location>
        <begin position="134"/>
        <end position="153"/>
    </location>
</feature>
<evidence type="ECO:0000256" key="2">
    <source>
        <dbReference type="ARBA" id="ARBA00007935"/>
    </source>
</evidence>
<dbReference type="PANTHER" id="PTHR30472:SF24">
    <property type="entry name" value="FERRIC ENTEROBACTIN TRANSPORT SYSTEM PERMEASE PROTEIN FEPG"/>
    <property type="match status" value="1"/>
</dbReference>
<name>A0A5R9GDA7_9BACL</name>
<gene>
    <name evidence="9" type="ORF">FE782_14620</name>
</gene>
<evidence type="ECO:0000256" key="8">
    <source>
        <dbReference type="SAM" id="Phobius"/>
    </source>
</evidence>
<dbReference type="EMBL" id="VCIW01000009">
    <property type="protein sequence ID" value="TLS51348.1"/>
    <property type="molecule type" value="Genomic_DNA"/>
</dbReference>
<reference evidence="9 10" key="1">
    <citation type="submission" date="2019-05" db="EMBL/GenBank/DDBJ databases">
        <authorList>
            <person name="Narsing Rao M.P."/>
            <person name="Li W.J."/>
        </authorList>
    </citation>
    <scope>NUCLEOTIDE SEQUENCE [LARGE SCALE GENOMIC DNA]</scope>
    <source>
        <strain evidence="9 10">SYSU_K30003</strain>
    </source>
</reference>
<dbReference type="GO" id="GO:0022857">
    <property type="term" value="F:transmembrane transporter activity"/>
    <property type="evidence" value="ECO:0007669"/>
    <property type="project" value="InterPro"/>
</dbReference>
<feature type="transmembrane region" description="Helical" evidence="8">
    <location>
        <begin position="160"/>
        <end position="184"/>
    </location>
</feature>
<organism evidence="9 10">
    <name type="scientific">Paenibacillus antri</name>
    <dbReference type="NCBI Taxonomy" id="2582848"/>
    <lineage>
        <taxon>Bacteria</taxon>
        <taxon>Bacillati</taxon>
        <taxon>Bacillota</taxon>
        <taxon>Bacilli</taxon>
        <taxon>Bacillales</taxon>
        <taxon>Paenibacillaceae</taxon>
        <taxon>Paenibacillus</taxon>
    </lineage>
</organism>
<accession>A0A5R9GDA7</accession>
<evidence type="ECO:0000256" key="5">
    <source>
        <dbReference type="ARBA" id="ARBA00022692"/>
    </source>
</evidence>
<keyword evidence="5 8" id="KW-0812">Transmembrane</keyword>
<dbReference type="PANTHER" id="PTHR30472">
    <property type="entry name" value="FERRIC ENTEROBACTIN TRANSPORT SYSTEM PERMEASE PROTEIN"/>
    <property type="match status" value="1"/>
</dbReference>
<dbReference type="InterPro" id="IPR037294">
    <property type="entry name" value="ABC_BtuC-like"/>
</dbReference>
<sequence length="345" mass="35245">MRSNRYAVRTRLFSYLIERRAVFWTVVLTIALVALVCVSAGVGSLWISPVEVLRGAFGFGDDATRTVLYSFRLPRAAMSVLAGACLAASGALLQSVSRNPLASPDMIGVTGGAAAAGVASLVLTGGAIGLTGLSLSAIGGAVAVAALLFALAWKGGVSPLRLVLIGVALQTAAGSLSSFMIILSPTYLATQAFTWLTGSVYGSSWNNVGALLPWAAGFGLVAWMLSRKANVHELGEDVAASVGSRVSRERSALIAISAALAGAAVSQVGAIGFIGLMAPHMARRLVGPAFGAVLPVSACIGAMLLLIADTLGRTAFPPNDIPAGVFTAAVGAPFFVYLLLRRKGK</sequence>
<feature type="transmembrane region" description="Helical" evidence="8">
    <location>
        <begin position="252"/>
        <end position="277"/>
    </location>
</feature>
<protein>
    <submittedName>
        <fullName evidence="9">Iron ABC transporter permease</fullName>
    </submittedName>
</protein>
<evidence type="ECO:0000313" key="10">
    <source>
        <dbReference type="Proteomes" id="UP000309676"/>
    </source>
</evidence>
<dbReference type="Proteomes" id="UP000309676">
    <property type="component" value="Unassembled WGS sequence"/>
</dbReference>